<keyword evidence="3" id="KW-1185">Reference proteome</keyword>
<feature type="region of interest" description="Disordered" evidence="1">
    <location>
        <begin position="951"/>
        <end position="1032"/>
    </location>
</feature>
<accession>A0A222FMC0</accession>
<dbReference type="KEGG" id="bsan:CHH28_16450"/>
<dbReference type="Proteomes" id="UP000202440">
    <property type="component" value="Chromosome"/>
</dbReference>
<feature type="compositionally biased region" description="Acidic residues" evidence="1">
    <location>
        <begin position="43"/>
        <end position="62"/>
    </location>
</feature>
<protein>
    <submittedName>
        <fullName evidence="2">Uncharacterized protein</fullName>
    </submittedName>
</protein>
<name>A0A222FMC0_9GAMM</name>
<sequence>MLPGCFGQEEPNDDKEQPEQPVDDNDGEGEGDGDQGDGSGDGENPDIDDNDPGDITPPDDNDGEKPVDGEVINPTIRLTLTDQPVTEANYDIRGQLQEGSAAITSLVLQAGDDDSQSVSWVDDYQFSVSVELSSGDNDFALVATAEDDGQVKKSFQVSYQPTLEIISMTPANNAVLDDAVIDVSLELRSMLGEPEVRLGEQNFTIEPATQEHHYLALGRLELEAGKNEWAITVSDGQNDISHPVRYTFETGGGDNSGNHILEYINQCGLLYQNSVAMHSEGTLQLGQGARLNGGSTTLAVKNIQQPYQSNVCAGGACQASGQAFEPLNNAVLAAPNDLSNQGNVRVAKGIDQPLLLTDGRYRASSVRLASGAILSLAVGDYWIDTLELGYQAQLKVAGGVRLFVQQLQVQSDAKILATGTTAPLIFTQSYQQGYQSEVTAYIYSQNDAQLGSSARLQGAVQAAQLSLQANANVDYQAPDTLDFGFVCDLDNDGIYDGLDDDADGDGVTNEHENNAGTDPLDPGEKPSVVAPSIQLLNDIPATVEQPELTLAGVVTAGNADLKALTLQQGGASVQTIALDANGGFSQTVQLTPGNNRLVLTATAQNGGQVKKVIELYYQSSLALLSVSPASPAVLSRPQLTLKMELQAKAGEPQAWLGQQALSLEKISDERYSAQAEVMLLPGENRYTLRLQGDGKQREHSFIYHYRHQGSDSVYVDQCTAMFTNSVAMPSSNALQLGHESQLVGPSRQLDVASIQQPYQSQVCGGQACLVSGQLAANMPEVSITAPADLLSQGQVQISSSSSDQLAVNDGRFRAQRVDVGANAELTLAPGDYWIDELTLGHQAQLTLSASGTVRLFSQRIVLNSEAQAFMTGPQAEAFLYTQSYQQGYQSQARWHVFSLGRTEVGSEAQLSGAINAAELQLQSQARVEFRSPKSIDFAWLCDIDGDGIYDGRDDDADGDGVNNDVEEDVGSSPWDGDDTPADTDQDGIPDMIDDDIDGDGIDNDTEIDNGTDPYDGDDKPQPKGPKLTLTTANDQTVSSNVLAVTGKAEAGSAAVNRVLIENVTDNNKVYVASLSANGHFLVDVQLLEGENQLTVTAYGSDGLSKEKSLTVTYFANAFAIESILPASGAVLNNRQLNLSVKIQSTTEPVFVRLEGERVEVVKQAPGIFTAQTEYRLAAGDNRLELEVLTNNQRKISWLDYRYEPAGDNSAAPEITLIEPQQQLRTAREEVTVKATIYSPVGELEATLNGEKANVVTLADDLYQVLSSVKLLSGENLLTLMMTDALSQVETVSATVTRDDKGPRWRFDQTVELPPAVNQHSGGELLLTGQLLDDDVNSLSINGTPVKLQRQGQNIVFEHRVILPAQQETRVRFIAEDDLGNATRQDYYFLTESSLQLSWIAPSFPLNVFVENDSATEFAAQAEARNGDESYQAILQPSGTVLDVTVAPGVISGTLPTDLEQGDYQLHIIARYGDNKSVTLSGDVSVMQQEDLPLEVVKTEPENLAQNIEPDAPIHIYFNRPIDPAKLQVTALRSLSGKTYLNKDASGTDFLRAKGHQLQQVAIHREPVAGGISLLAGDTIAAFYPNDDLGYNAEVTWELDYNGESILRSTFDTRGLPTLIDGGLIDALGQPRANVEVRIEELGLSTLTNNDGGYAFGYRTSAKDNIPGGDYHLVVNPQRNTSGLGSARIPISIKGGRRNQPGLLRVPIVSQDIPWAAIAASQSNIRLAEGDMQLQLGEGRLRFPNEQRMIHAQFVSAGQAVRSVMTGTAAAWFYQLQPFGITSTEPAQLKIHLPRRNGSYSYLGIENGGYRHALIMGYNPDKNIIEPVGVGRIQDGWLTSVEDISFKSLDYLGYSMPLPDHQALFERYLDQQLSFAALVAQVLSEGQ</sequence>
<feature type="region of interest" description="Disordered" evidence="1">
    <location>
        <begin position="1"/>
        <end position="75"/>
    </location>
</feature>
<reference evidence="2 3" key="1">
    <citation type="submission" date="2017-07" db="EMBL/GenBank/DDBJ databases">
        <title>Annotated genome sequence of Bacterioplanes sanyensis isolated from Red Sea.</title>
        <authorList>
            <person name="Rehman Z.U."/>
        </authorList>
    </citation>
    <scope>NUCLEOTIDE SEQUENCE [LARGE SCALE GENOMIC DNA]</scope>
    <source>
        <strain evidence="2 3">NV9</strain>
    </source>
</reference>
<proteinExistence type="predicted"/>
<dbReference type="InterPro" id="IPR013783">
    <property type="entry name" value="Ig-like_fold"/>
</dbReference>
<dbReference type="Gene3D" id="2.60.40.10">
    <property type="entry name" value="Immunoglobulins"/>
    <property type="match status" value="3"/>
</dbReference>
<evidence type="ECO:0000313" key="3">
    <source>
        <dbReference type="Proteomes" id="UP000202440"/>
    </source>
</evidence>
<gene>
    <name evidence="2" type="ORF">CHH28_16450</name>
</gene>
<organism evidence="2 3">
    <name type="scientific">Bacterioplanes sanyensis</name>
    <dbReference type="NCBI Taxonomy" id="1249553"/>
    <lineage>
        <taxon>Bacteria</taxon>
        <taxon>Pseudomonadati</taxon>
        <taxon>Pseudomonadota</taxon>
        <taxon>Gammaproteobacteria</taxon>
        <taxon>Oceanospirillales</taxon>
        <taxon>Oceanospirillaceae</taxon>
        <taxon>Bacterioplanes</taxon>
    </lineage>
</organism>
<feature type="region of interest" description="Disordered" evidence="1">
    <location>
        <begin position="497"/>
        <end position="526"/>
    </location>
</feature>
<dbReference type="EMBL" id="CP022530">
    <property type="protein sequence ID" value="ASP40168.1"/>
    <property type="molecule type" value="Genomic_DNA"/>
</dbReference>
<evidence type="ECO:0000256" key="1">
    <source>
        <dbReference type="SAM" id="MobiDB-lite"/>
    </source>
</evidence>
<feature type="compositionally biased region" description="Acidic residues" evidence="1">
    <location>
        <begin position="951"/>
        <end position="1009"/>
    </location>
</feature>
<feature type="compositionally biased region" description="Acidic residues" evidence="1">
    <location>
        <begin position="21"/>
        <end position="35"/>
    </location>
</feature>
<evidence type="ECO:0000313" key="2">
    <source>
        <dbReference type="EMBL" id="ASP40168.1"/>
    </source>
</evidence>